<gene>
    <name evidence="3" type="ORF">QQF64_006533</name>
</gene>
<protein>
    <submittedName>
        <fullName evidence="3">Uncharacterized protein</fullName>
    </submittedName>
</protein>
<keyword evidence="2" id="KW-0472">Membrane</keyword>
<accession>A0ABR3M816</accession>
<proteinExistence type="predicted"/>
<dbReference type="Proteomes" id="UP001558613">
    <property type="component" value="Unassembled WGS sequence"/>
</dbReference>
<feature type="transmembrane region" description="Helical" evidence="2">
    <location>
        <begin position="20"/>
        <end position="41"/>
    </location>
</feature>
<evidence type="ECO:0000256" key="2">
    <source>
        <dbReference type="SAM" id="Phobius"/>
    </source>
</evidence>
<evidence type="ECO:0000313" key="3">
    <source>
        <dbReference type="EMBL" id="KAL1261268.1"/>
    </source>
</evidence>
<reference evidence="3 4" key="1">
    <citation type="submission" date="2023-09" db="EMBL/GenBank/DDBJ databases">
        <authorList>
            <person name="Wang M."/>
        </authorList>
    </citation>
    <scope>NUCLEOTIDE SEQUENCE [LARGE SCALE GENOMIC DNA]</scope>
    <source>
        <strain evidence="3">GT-2023</strain>
        <tissue evidence="3">Liver</tissue>
    </source>
</reference>
<feature type="region of interest" description="Disordered" evidence="1">
    <location>
        <begin position="45"/>
        <end position="64"/>
    </location>
</feature>
<name>A0ABR3M816_9TELE</name>
<comment type="caution">
    <text evidence="3">The sequence shown here is derived from an EMBL/GenBank/DDBJ whole genome shotgun (WGS) entry which is preliminary data.</text>
</comment>
<dbReference type="EMBL" id="JAYMGO010000014">
    <property type="protein sequence ID" value="KAL1261268.1"/>
    <property type="molecule type" value="Genomic_DNA"/>
</dbReference>
<sequence>MKVLKGCDVLSDVECMRRQWLISALTAAVSVYCGLVWSAGVRQGTGRARGMSYQSNSSRSLDDWHSARDQTGARMFGVGGSYG</sequence>
<keyword evidence="2" id="KW-1133">Transmembrane helix</keyword>
<keyword evidence="4" id="KW-1185">Reference proteome</keyword>
<organism evidence="3 4">
    <name type="scientific">Cirrhinus molitorella</name>
    <name type="common">mud carp</name>
    <dbReference type="NCBI Taxonomy" id="172907"/>
    <lineage>
        <taxon>Eukaryota</taxon>
        <taxon>Metazoa</taxon>
        <taxon>Chordata</taxon>
        <taxon>Craniata</taxon>
        <taxon>Vertebrata</taxon>
        <taxon>Euteleostomi</taxon>
        <taxon>Actinopterygii</taxon>
        <taxon>Neopterygii</taxon>
        <taxon>Teleostei</taxon>
        <taxon>Ostariophysi</taxon>
        <taxon>Cypriniformes</taxon>
        <taxon>Cyprinidae</taxon>
        <taxon>Labeoninae</taxon>
        <taxon>Labeonini</taxon>
        <taxon>Cirrhinus</taxon>
    </lineage>
</organism>
<evidence type="ECO:0000256" key="1">
    <source>
        <dbReference type="SAM" id="MobiDB-lite"/>
    </source>
</evidence>
<evidence type="ECO:0000313" key="4">
    <source>
        <dbReference type="Proteomes" id="UP001558613"/>
    </source>
</evidence>
<keyword evidence="2" id="KW-0812">Transmembrane</keyword>